<dbReference type="Proteomes" id="UP000242715">
    <property type="component" value="Unassembled WGS sequence"/>
</dbReference>
<name>A0A2Z6N4H3_TRISU</name>
<dbReference type="AlphaFoldDB" id="A0A2Z6N4H3"/>
<sequence>MVRHQSRHSRRYDATFRQPRNDNRRPSVERFPDTRVLMKAQEEGGFRFPDTRVPDMRESWDMQDVGGLRHDRRQQGINDWRQQHKPTEALKRNRLEEAERVGLGNSQENGGGIPWQYEGR</sequence>
<reference evidence="3" key="1">
    <citation type="journal article" date="2017" name="Front. Plant Sci.">
        <title>Climate Clever Clovers: New Paradigm to Reduce the Environmental Footprint of Ruminants by Breeding Low Methanogenic Forages Utilizing Haplotype Variation.</title>
        <authorList>
            <person name="Kaur P."/>
            <person name="Appels R."/>
            <person name="Bayer P.E."/>
            <person name="Keeble-Gagnere G."/>
            <person name="Wang J."/>
            <person name="Hirakawa H."/>
            <person name="Shirasawa K."/>
            <person name="Vercoe P."/>
            <person name="Stefanova K."/>
            <person name="Durmic Z."/>
            <person name="Nichols P."/>
            <person name="Revell C."/>
            <person name="Isobe S.N."/>
            <person name="Edwards D."/>
            <person name="Erskine W."/>
        </authorList>
    </citation>
    <scope>NUCLEOTIDE SEQUENCE [LARGE SCALE GENOMIC DNA]</scope>
    <source>
        <strain evidence="3">cv. Daliak</strain>
    </source>
</reference>
<evidence type="ECO:0000256" key="1">
    <source>
        <dbReference type="SAM" id="MobiDB-lite"/>
    </source>
</evidence>
<gene>
    <name evidence="2" type="ORF">TSUD_213870</name>
</gene>
<evidence type="ECO:0000313" key="2">
    <source>
        <dbReference type="EMBL" id="GAU36863.1"/>
    </source>
</evidence>
<evidence type="ECO:0000313" key="3">
    <source>
        <dbReference type="Proteomes" id="UP000242715"/>
    </source>
</evidence>
<accession>A0A2Z6N4H3</accession>
<feature type="region of interest" description="Disordered" evidence="1">
    <location>
        <begin position="98"/>
        <end position="120"/>
    </location>
</feature>
<proteinExistence type="predicted"/>
<feature type="region of interest" description="Disordered" evidence="1">
    <location>
        <begin position="1"/>
        <end position="29"/>
    </location>
</feature>
<protein>
    <submittedName>
        <fullName evidence="2">Uncharacterized protein</fullName>
    </submittedName>
</protein>
<keyword evidence="3" id="KW-1185">Reference proteome</keyword>
<dbReference type="EMBL" id="DF973644">
    <property type="protein sequence ID" value="GAU36863.1"/>
    <property type="molecule type" value="Genomic_DNA"/>
</dbReference>
<feature type="compositionally biased region" description="Basic residues" evidence="1">
    <location>
        <begin position="1"/>
        <end position="10"/>
    </location>
</feature>
<organism evidence="2 3">
    <name type="scientific">Trifolium subterraneum</name>
    <name type="common">Subterranean clover</name>
    <dbReference type="NCBI Taxonomy" id="3900"/>
    <lineage>
        <taxon>Eukaryota</taxon>
        <taxon>Viridiplantae</taxon>
        <taxon>Streptophyta</taxon>
        <taxon>Embryophyta</taxon>
        <taxon>Tracheophyta</taxon>
        <taxon>Spermatophyta</taxon>
        <taxon>Magnoliopsida</taxon>
        <taxon>eudicotyledons</taxon>
        <taxon>Gunneridae</taxon>
        <taxon>Pentapetalae</taxon>
        <taxon>rosids</taxon>
        <taxon>fabids</taxon>
        <taxon>Fabales</taxon>
        <taxon>Fabaceae</taxon>
        <taxon>Papilionoideae</taxon>
        <taxon>50 kb inversion clade</taxon>
        <taxon>NPAAA clade</taxon>
        <taxon>Hologalegina</taxon>
        <taxon>IRL clade</taxon>
        <taxon>Trifolieae</taxon>
        <taxon>Trifolium</taxon>
    </lineage>
</organism>
<feature type="compositionally biased region" description="Basic and acidic residues" evidence="1">
    <location>
        <begin position="11"/>
        <end position="29"/>
    </location>
</feature>